<comment type="similarity">
    <text evidence="12 13">Belongs to the DnaG primase family.</text>
</comment>
<dbReference type="Gene3D" id="3.40.1360.10">
    <property type="match status" value="1"/>
</dbReference>
<dbReference type="PROSITE" id="PS50880">
    <property type="entry name" value="TOPRIM"/>
    <property type="match status" value="1"/>
</dbReference>
<dbReference type="PIRSF" id="PIRSF002811">
    <property type="entry name" value="DnaG"/>
    <property type="match status" value="1"/>
</dbReference>
<evidence type="ECO:0000256" key="11">
    <source>
        <dbReference type="ARBA" id="ARBA00023163"/>
    </source>
</evidence>
<dbReference type="InterPro" id="IPR037068">
    <property type="entry name" value="DNA_primase_core_N_sf"/>
</dbReference>
<dbReference type="PANTHER" id="PTHR30313:SF2">
    <property type="entry name" value="DNA PRIMASE"/>
    <property type="match status" value="1"/>
</dbReference>
<evidence type="ECO:0000256" key="7">
    <source>
        <dbReference type="ARBA" id="ARBA00022771"/>
    </source>
</evidence>
<dbReference type="SMART" id="SM00493">
    <property type="entry name" value="TOPRIM"/>
    <property type="match status" value="1"/>
</dbReference>
<dbReference type="Proteomes" id="UP000198462">
    <property type="component" value="Unassembled WGS sequence"/>
</dbReference>
<keyword evidence="4 12" id="KW-0548">Nucleotidyltransferase</keyword>
<evidence type="ECO:0000256" key="8">
    <source>
        <dbReference type="ARBA" id="ARBA00022833"/>
    </source>
</evidence>
<dbReference type="InterPro" id="IPR006295">
    <property type="entry name" value="DNA_primase_DnaG"/>
</dbReference>
<organism evidence="16 17">
    <name type="scientific">Pacificimonas flava</name>
    <dbReference type="NCBI Taxonomy" id="1234595"/>
    <lineage>
        <taxon>Bacteria</taxon>
        <taxon>Pseudomonadati</taxon>
        <taxon>Pseudomonadota</taxon>
        <taxon>Alphaproteobacteria</taxon>
        <taxon>Sphingomonadales</taxon>
        <taxon>Sphingosinicellaceae</taxon>
        <taxon>Pacificimonas</taxon>
    </lineage>
</organism>
<evidence type="ECO:0000256" key="3">
    <source>
        <dbReference type="ARBA" id="ARBA00022679"/>
    </source>
</evidence>
<evidence type="ECO:0000256" key="4">
    <source>
        <dbReference type="ARBA" id="ARBA00022695"/>
    </source>
</evidence>
<dbReference type="GO" id="GO:0008270">
    <property type="term" value="F:zinc ion binding"/>
    <property type="evidence" value="ECO:0007669"/>
    <property type="project" value="UniProtKB-UniRule"/>
</dbReference>
<dbReference type="InterPro" id="IPR036977">
    <property type="entry name" value="DNA_primase_Znf_CHC2"/>
</dbReference>
<dbReference type="InterPro" id="IPR002694">
    <property type="entry name" value="Znf_CHC2"/>
</dbReference>
<feature type="zinc finger region" description="CHC2-type" evidence="12 14">
    <location>
        <begin position="38"/>
        <end position="62"/>
    </location>
</feature>
<keyword evidence="10 12" id="KW-0238">DNA-binding</keyword>
<dbReference type="InterPro" id="IPR030846">
    <property type="entry name" value="DnaG_bac"/>
</dbReference>
<dbReference type="SUPFAM" id="SSF56731">
    <property type="entry name" value="DNA primase core"/>
    <property type="match status" value="1"/>
</dbReference>
<sequence>MSIPPQFLEELRNRVPVSEIVGRRVKLIRAGREFKACCPFHNEKTPSFYVNDDKAFYHCFGCGAHGDVVSFLIDQEGMEFRDAVETLAVQAGLDMPQESPEARARAKAAQGLHDVAGLAAAWFQKKLHEAGGAEARQYLERRGLSGDTVRDFAIGFAPGGRGAIASALDAPRDKLIAAGLLVQPDDPARDAYDRFRSRIMFPIRDQRGRTVGFGGRIFGEGEPKYLNSPDGPLFDKGRLLYNLDKAAPAARKSSRLAVVEGYMDVIALAQAGFPEAVAPMGTALTEEQMQLAWRAAPEPVLCFDGDNAGIRAANRAALRALPLLQPGKSVRFALLPEGQDPDDLVKQAGLSAFERLIDTAESLIDHLWRMETEGVEMDTPERRANVRKNLYAHAGEIADEGIAQLYRAEFKSRFDALFAPKRRGERMPAFATGASASMKMAAQRSPYEREIVAMLSALLARPELAAETGDALAELEIADPDLARLRSAIFHASAADPELDKNALRDDLSRRGLGQLADDVSNSNRLTFSFTRPRTPAAVAAEDLACVAGHLMALAHVEAEQAEIRSRGDWLTEEEFERRVFLSMEKARVERELAELAQGRRETEGEL</sequence>
<keyword evidence="8 12" id="KW-0862">Zinc</keyword>
<dbReference type="AlphaFoldDB" id="A0A219B659"/>
<dbReference type="OrthoDB" id="9803773at2"/>
<comment type="cofactor">
    <cofactor evidence="12 13 14">
        <name>Zn(2+)</name>
        <dbReference type="ChEBI" id="CHEBI:29105"/>
    </cofactor>
    <text evidence="12 13 14">Binds 1 zinc ion per monomer.</text>
</comment>
<protein>
    <recommendedName>
        <fullName evidence="12 13">DNA primase</fullName>
        <ecNumber evidence="12">2.7.7.101</ecNumber>
    </recommendedName>
</protein>
<dbReference type="InterPro" id="IPR050219">
    <property type="entry name" value="DnaG_primase"/>
</dbReference>
<name>A0A219B659_9SPHN</name>
<evidence type="ECO:0000256" key="12">
    <source>
        <dbReference type="HAMAP-Rule" id="MF_00974"/>
    </source>
</evidence>
<keyword evidence="2 12" id="KW-0639">Primosome</keyword>
<dbReference type="SUPFAM" id="SSF57783">
    <property type="entry name" value="Zinc beta-ribbon"/>
    <property type="match status" value="1"/>
</dbReference>
<comment type="function">
    <text evidence="12 13">RNA polymerase that catalyzes the synthesis of short RNA molecules used as primers for DNA polymerase during DNA replication.</text>
</comment>
<dbReference type="FunFam" id="3.40.1360.10:FF:000002">
    <property type="entry name" value="DNA primase"/>
    <property type="match status" value="1"/>
</dbReference>
<dbReference type="CDD" id="cd03364">
    <property type="entry name" value="TOPRIM_DnaG_primases"/>
    <property type="match status" value="1"/>
</dbReference>
<evidence type="ECO:0000256" key="13">
    <source>
        <dbReference type="PIRNR" id="PIRNR002811"/>
    </source>
</evidence>
<reference evidence="17" key="1">
    <citation type="submission" date="2017-05" db="EMBL/GenBank/DDBJ databases">
        <authorList>
            <person name="Lin X."/>
        </authorList>
    </citation>
    <scope>NUCLEOTIDE SEQUENCE [LARGE SCALE GENOMIC DNA]</scope>
    <source>
        <strain evidence="17">JLT2012</strain>
    </source>
</reference>
<dbReference type="GO" id="GO:0005737">
    <property type="term" value="C:cytoplasm"/>
    <property type="evidence" value="ECO:0007669"/>
    <property type="project" value="TreeGrafter"/>
</dbReference>
<feature type="domain" description="Toprim" evidence="15">
    <location>
        <begin position="254"/>
        <end position="336"/>
    </location>
</feature>
<keyword evidence="11 12" id="KW-0804">Transcription</keyword>
<keyword evidence="17" id="KW-1185">Reference proteome</keyword>
<dbReference type="GO" id="GO:0000428">
    <property type="term" value="C:DNA-directed RNA polymerase complex"/>
    <property type="evidence" value="ECO:0007669"/>
    <property type="project" value="UniProtKB-KW"/>
</dbReference>
<evidence type="ECO:0000256" key="10">
    <source>
        <dbReference type="ARBA" id="ARBA00023125"/>
    </source>
</evidence>
<evidence type="ECO:0000259" key="15">
    <source>
        <dbReference type="PROSITE" id="PS50880"/>
    </source>
</evidence>
<dbReference type="GO" id="GO:0003677">
    <property type="term" value="F:DNA binding"/>
    <property type="evidence" value="ECO:0007669"/>
    <property type="project" value="UniProtKB-KW"/>
</dbReference>
<keyword evidence="3 12" id="KW-0808">Transferase</keyword>
<comment type="subunit">
    <text evidence="12">Monomer. Interacts with DnaB.</text>
</comment>
<accession>A0A219B659</accession>
<dbReference type="RefSeq" id="WP_088712585.1">
    <property type="nucleotide sequence ID" value="NZ_NFZT01000001.1"/>
</dbReference>
<evidence type="ECO:0000256" key="6">
    <source>
        <dbReference type="ARBA" id="ARBA00022723"/>
    </source>
</evidence>
<dbReference type="GO" id="GO:0006269">
    <property type="term" value="P:DNA replication, synthesis of primer"/>
    <property type="evidence" value="ECO:0007669"/>
    <property type="project" value="UniProtKB-UniRule"/>
</dbReference>
<dbReference type="GO" id="GO:0003899">
    <property type="term" value="F:DNA-directed RNA polymerase activity"/>
    <property type="evidence" value="ECO:0007669"/>
    <property type="project" value="UniProtKB-UniRule"/>
</dbReference>
<evidence type="ECO:0000256" key="9">
    <source>
        <dbReference type="ARBA" id="ARBA00022842"/>
    </source>
</evidence>
<dbReference type="InterPro" id="IPR006171">
    <property type="entry name" value="TOPRIM_dom"/>
</dbReference>
<dbReference type="InterPro" id="IPR013264">
    <property type="entry name" value="DNAG_N"/>
</dbReference>
<keyword evidence="5 12" id="KW-0235">DNA replication</keyword>
<keyword evidence="7 12" id="KW-0863">Zinc-finger</keyword>
<evidence type="ECO:0000256" key="14">
    <source>
        <dbReference type="PIRSR" id="PIRSR002811-1"/>
    </source>
</evidence>
<evidence type="ECO:0000256" key="5">
    <source>
        <dbReference type="ARBA" id="ARBA00022705"/>
    </source>
</evidence>
<evidence type="ECO:0000313" key="17">
    <source>
        <dbReference type="Proteomes" id="UP000198462"/>
    </source>
</evidence>
<dbReference type="Gene3D" id="3.90.980.10">
    <property type="entry name" value="DNA primase, catalytic core, N-terminal domain"/>
    <property type="match status" value="1"/>
</dbReference>
<keyword evidence="6 12" id="KW-0479">Metal-binding</keyword>
<dbReference type="SMART" id="SM00400">
    <property type="entry name" value="ZnF_CHCC"/>
    <property type="match status" value="1"/>
</dbReference>
<evidence type="ECO:0000313" key="16">
    <source>
        <dbReference type="EMBL" id="OWV33862.1"/>
    </source>
</evidence>
<comment type="domain">
    <text evidence="12">Contains an N-terminal zinc-binding domain, a central core domain that contains the primase activity, and a C-terminal DnaB-binding domain.</text>
</comment>
<dbReference type="Pfam" id="PF01807">
    <property type="entry name" value="Zn_ribbon_DnaG"/>
    <property type="match status" value="1"/>
</dbReference>
<proteinExistence type="inferred from homology"/>
<dbReference type="Pfam" id="PF08275">
    <property type="entry name" value="DNAG_N"/>
    <property type="match status" value="1"/>
</dbReference>
<dbReference type="NCBIfam" id="TIGR01391">
    <property type="entry name" value="dnaG"/>
    <property type="match status" value="1"/>
</dbReference>
<dbReference type="GO" id="GO:1990077">
    <property type="term" value="C:primosome complex"/>
    <property type="evidence" value="ECO:0007669"/>
    <property type="project" value="UniProtKB-KW"/>
</dbReference>
<dbReference type="Pfam" id="PF13155">
    <property type="entry name" value="Toprim_2"/>
    <property type="match status" value="1"/>
</dbReference>
<keyword evidence="1 12" id="KW-0240">DNA-directed RNA polymerase</keyword>
<dbReference type="FunFam" id="3.90.580.10:FF:000001">
    <property type="entry name" value="DNA primase"/>
    <property type="match status" value="1"/>
</dbReference>
<evidence type="ECO:0000256" key="2">
    <source>
        <dbReference type="ARBA" id="ARBA00022515"/>
    </source>
</evidence>
<keyword evidence="9" id="KW-0460">Magnesium</keyword>
<dbReference type="Gene3D" id="3.90.580.10">
    <property type="entry name" value="Zinc finger, CHC2-type domain"/>
    <property type="match status" value="1"/>
</dbReference>
<dbReference type="EMBL" id="NFZT01000001">
    <property type="protein sequence ID" value="OWV33862.1"/>
    <property type="molecule type" value="Genomic_DNA"/>
</dbReference>
<gene>
    <name evidence="12" type="primary">dnaG</name>
    <name evidence="16" type="ORF">B5C34_10575</name>
</gene>
<dbReference type="HAMAP" id="MF_00974">
    <property type="entry name" value="DNA_primase_DnaG"/>
    <property type="match status" value="1"/>
</dbReference>
<dbReference type="InterPro" id="IPR034151">
    <property type="entry name" value="TOPRIM_DnaG_bac"/>
</dbReference>
<comment type="caution">
    <text evidence="16">The sequence shown here is derived from an EMBL/GenBank/DDBJ whole genome shotgun (WGS) entry which is preliminary data.</text>
</comment>
<comment type="catalytic activity">
    <reaction evidence="12">
        <text>ssDNA + n NTP = ssDNA/pppN(pN)n-1 hybrid + (n-1) diphosphate.</text>
        <dbReference type="EC" id="2.7.7.101"/>
    </reaction>
</comment>
<dbReference type="PANTHER" id="PTHR30313">
    <property type="entry name" value="DNA PRIMASE"/>
    <property type="match status" value="1"/>
</dbReference>
<dbReference type="EC" id="2.7.7.101" evidence="12"/>
<evidence type="ECO:0000256" key="1">
    <source>
        <dbReference type="ARBA" id="ARBA00022478"/>
    </source>
</evidence>